<feature type="domain" description="Hemerythrin-like" evidence="1">
    <location>
        <begin position="91"/>
        <end position="224"/>
    </location>
</feature>
<evidence type="ECO:0000313" key="3">
    <source>
        <dbReference type="EMBL" id="KYH31968.1"/>
    </source>
</evidence>
<name>A0A151AWG1_9FIRM</name>
<reference evidence="3 4" key="1">
    <citation type="submission" date="2016-02" db="EMBL/GenBank/DDBJ databases">
        <title>Genome sequence of Moorella mulderi DSM 14980.</title>
        <authorList>
            <person name="Poehlein A."/>
            <person name="Daniel R."/>
        </authorList>
    </citation>
    <scope>NUCLEOTIDE SEQUENCE [LARGE SCALE GENOMIC DNA]</scope>
    <source>
        <strain evidence="3 4">DSM 14980</strain>
    </source>
</reference>
<gene>
    <name evidence="3" type="ORF">MOMUL_18500</name>
</gene>
<dbReference type="OrthoDB" id="9769774at2"/>
<dbReference type="Proteomes" id="UP000075670">
    <property type="component" value="Unassembled WGS sequence"/>
</dbReference>
<accession>A0A151AWG1</accession>
<organism evidence="3 4">
    <name type="scientific">Moorella mulderi DSM 14980</name>
    <dbReference type="NCBI Taxonomy" id="1122241"/>
    <lineage>
        <taxon>Bacteria</taxon>
        <taxon>Bacillati</taxon>
        <taxon>Bacillota</taxon>
        <taxon>Clostridia</taxon>
        <taxon>Neomoorellales</taxon>
        <taxon>Neomoorellaceae</taxon>
        <taxon>Neomoorella</taxon>
    </lineage>
</organism>
<dbReference type="InterPro" id="IPR012312">
    <property type="entry name" value="Hemerythrin-like"/>
</dbReference>
<dbReference type="Pfam" id="PF01814">
    <property type="entry name" value="Hemerythrin"/>
    <property type="match status" value="1"/>
</dbReference>
<dbReference type="Pfam" id="PF13596">
    <property type="entry name" value="PAS_10"/>
    <property type="match status" value="1"/>
</dbReference>
<evidence type="ECO:0000313" key="4">
    <source>
        <dbReference type="Proteomes" id="UP000075670"/>
    </source>
</evidence>
<sequence length="407" mass="46614">MSELLDAREERQEILKGIIRDLHAGKDLEELKQRFARLIHNVSPGEIAALESRLIAEGMPEEEIKRLCDVHIALFKESLAEQQVEPTPPGHPVHTFRLENEAIRGVVEALKKLLGEIKTADKEGREVFRRRKEEIKKELARLAEIDKHYLRKEHQLFPLLERRGVYGPPKVMWQLHDDIRAMLKKVTRAVDEDDLATVINQGNELLTAIVEMINKEESILFPMALEKLTPSDWVEVRRGEEEIGYALVSPGNEWRPRQAAGTAPDAQEKEGPAGAIELATGRLTPEQVNLLLTHLPVDITFVDENDNVRYYSAGKHRIFTRSPAIIGRKVQNCHPPASVHVVEKILAEFRDGTRNEAEFWLTMNGRFIHIRYFAVRDVEGRYRGVVEVTQDVTDIRALEGEKRLLDW</sequence>
<dbReference type="EMBL" id="LTBC01000006">
    <property type="protein sequence ID" value="KYH31968.1"/>
    <property type="molecule type" value="Genomic_DNA"/>
</dbReference>
<dbReference type="Gene3D" id="3.30.450.20">
    <property type="entry name" value="PAS domain"/>
    <property type="match status" value="1"/>
</dbReference>
<dbReference type="InterPro" id="IPR007380">
    <property type="entry name" value="DUF438"/>
</dbReference>
<dbReference type="InterPro" id="IPR035965">
    <property type="entry name" value="PAS-like_dom_sf"/>
</dbReference>
<dbReference type="AlphaFoldDB" id="A0A151AWG1"/>
<evidence type="ECO:0000259" key="2">
    <source>
        <dbReference type="Pfam" id="PF04282"/>
    </source>
</evidence>
<dbReference type="PANTHER" id="PTHR39966">
    <property type="entry name" value="BLL2471 PROTEIN-RELATED"/>
    <property type="match status" value="1"/>
</dbReference>
<dbReference type="PATRIC" id="fig|1122241.3.peg.1966"/>
<dbReference type="RefSeq" id="WP_064774378.1">
    <property type="nucleotide sequence ID" value="NZ_LTBC01000006.1"/>
</dbReference>
<evidence type="ECO:0000259" key="1">
    <source>
        <dbReference type="Pfam" id="PF01814"/>
    </source>
</evidence>
<dbReference type="Gene3D" id="1.20.120.520">
    <property type="entry name" value="nmb1532 protein domain like"/>
    <property type="match status" value="1"/>
</dbReference>
<protein>
    <submittedName>
        <fullName evidence="3">Hemerythrin HHE cation binding domain protein</fullName>
    </submittedName>
</protein>
<dbReference type="Pfam" id="PF04282">
    <property type="entry name" value="DUF438"/>
    <property type="match status" value="1"/>
</dbReference>
<keyword evidence="4" id="KW-1185">Reference proteome</keyword>
<dbReference type="PANTHER" id="PTHR39966:SF3">
    <property type="entry name" value="DUF438 DOMAIN-CONTAINING PROTEIN"/>
    <property type="match status" value="1"/>
</dbReference>
<comment type="caution">
    <text evidence="3">The sequence shown here is derived from an EMBL/GenBank/DDBJ whole genome shotgun (WGS) entry which is preliminary data.</text>
</comment>
<proteinExistence type="predicted"/>
<dbReference type="SUPFAM" id="SSF55785">
    <property type="entry name" value="PYP-like sensor domain (PAS domain)"/>
    <property type="match status" value="1"/>
</dbReference>
<feature type="domain" description="DUF438" evidence="2">
    <location>
        <begin position="15"/>
        <end position="80"/>
    </location>
</feature>
<dbReference type="GO" id="GO:0005886">
    <property type="term" value="C:plasma membrane"/>
    <property type="evidence" value="ECO:0007669"/>
    <property type="project" value="TreeGrafter"/>
</dbReference>